<reference evidence="15 16" key="1">
    <citation type="journal article" date="2018" name="Sci. Rep.">
        <title>Comparative analysis of the Pocillopora damicornis genome highlights role of immune system in coral evolution.</title>
        <authorList>
            <person name="Cunning R."/>
            <person name="Bay R.A."/>
            <person name="Gillette P."/>
            <person name="Baker A.C."/>
            <person name="Traylor-Knowles N."/>
        </authorList>
    </citation>
    <scope>NUCLEOTIDE SEQUENCE [LARGE SCALE GENOMIC DNA]</scope>
    <source>
        <strain evidence="15">RSMAS</strain>
        <tissue evidence="15">Whole animal</tissue>
    </source>
</reference>
<organism evidence="15 16">
    <name type="scientific">Pocillopora damicornis</name>
    <name type="common">Cauliflower coral</name>
    <name type="synonym">Millepora damicornis</name>
    <dbReference type="NCBI Taxonomy" id="46731"/>
    <lineage>
        <taxon>Eukaryota</taxon>
        <taxon>Metazoa</taxon>
        <taxon>Cnidaria</taxon>
        <taxon>Anthozoa</taxon>
        <taxon>Hexacorallia</taxon>
        <taxon>Scleractinia</taxon>
        <taxon>Astrocoeniina</taxon>
        <taxon>Pocilloporidae</taxon>
        <taxon>Pocillopora</taxon>
    </lineage>
</organism>
<dbReference type="STRING" id="46731.A0A3M6UI68"/>
<keyword evidence="3" id="KW-1003">Cell membrane</keyword>
<evidence type="ECO:0000313" key="15">
    <source>
        <dbReference type="EMBL" id="RMX53380.1"/>
    </source>
</evidence>
<dbReference type="InterPro" id="IPR018928">
    <property type="entry name" value="HAP2/GCS1_dom"/>
</dbReference>
<evidence type="ECO:0000313" key="16">
    <source>
        <dbReference type="Proteomes" id="UP000275408"/>
    </source>
</evidence>
<dbReference type="AlphaFoldDB" id="A0A3M6UI68"/>
<dbReference type="GO" id="GO:0008289">
    <property type="term" value="F:lipid binding"/>
    <property type="evidence" value="ECO:0007669"/>
    <property type="project" value="UniProtKB-KW"/>
</dbReference>
<proteinExistence type="inferred from homology"/>
<comment type="subcellular location">
    <subcellularLocation>
        <location evidence="1">Cell membrane</location>
        <topology evidence="1">Single-pass type I membrane protein</topology>
    </subcellularLocation>
</comment>
<dbReference type="EMBL" id="RCHS01001461">
    <property type="protein sequence ID" value="RMX53380.1"/>
    <property type="molecule type" value="Genomic_DNA"/>
</dbReference>
<evidence type="ECO:0000256" key="5">
    <source>
        <dbReference type="ARBA" id="ARBA00022729"/>
    </source>
</evidence>
<dbReference type="SMR" id="A0A3M6UI68"/>
<comment type="caution">
    <text evidence="15">The sequence shown here is derived from an EMBL/GenBank/DDBJ whole genome shotgun (WGS) entry which is preliminary data.</text>
</comment>
<dbReference type="Proteomes" id="UP000275408">
    <property type="component" value="Unassembled WGS sequence"/>
</dbReference>
<accession>A0A3M6UI68</accession>
<evidence type="ECO:0000256" key="12">
    <source>
        <dbReference type="SAM" id="Phobius"/>
    </source>
</evidence>
<feature type="transmembrane region" description="Helical" evidence="12">
    <location>
        <begin position="606"/>
        <end position="626"/>
    </location>
</feature>
<keyword evidence="8 12" id="KW-0472">Membrane</keyword>
<keyword evidence="9" id="KW-1015">Disulfide bond</keyword>
<feature type="region of interest" description="Disordered" evidence="11">
    <location>
        <begin position="796"/>
        <end position="874"/>
    </location>
</feature>
<evidence type="ECO:0000256" key="13">
    <source>
        <dbReference type="SAM" id="SignalP"/>
    </source>
</evidence>
<evidence type="ECO:0000256" key="10">
    <source>
        <dbReference type="ARBA" id="ARBA00023279"/>
    </source>
</evidence>
<keyword evidence="7" id="KW-0446">Lipid-binding</keyword>
<feature type="domain" description="Generative cell specific-1/HAP2" evidence="14">
    <location>
        <begin position="46"/>
        <end position="546"/>
    </location>
</feature>
<keyword evidence="6 12" id="KW-1133">Transmembrane helix</keyword>
<dbReference type="PANTHER" id="PTHR31764">
    <property type="entry name" value="PROTEIN HAPLESS 2"/>
    <property type="match status" value="1"/>
</dbReference>
<gene>
    <name evidence="15" type="ORF">pdam_00014249</name>
</gene>
<keyword evidence="10" id="KW-0278">Fertilization</keyword>
<dbReference type="GO" id="GO:0005886">
    <property type="term" value="C:plasma membrane"/>
    <property type="evidence" value="ECO:0007669"/>
    <property type="project" value="UniProtKB-SubCell"/>
</dbReference>
<evidence type="ECO:0000259" key="14">
    <source>
        <dbReference type="Pfam" id="PF10699"/>
    </source>
</evidence>
<dbReference type="OrthoDB" id="44061at2759"/>
<feature type="signal peptide" evidence="13">
    <location>
        <begin position="1"/>
        <end position="18"/>
    </location>
</feature>
<keyword evidence="4 12" id="KW-0812">Transmembrane</keyword>
<evidence type="ECO:0000256" key="1">
    <source>
        <dbReference type="ARBA" id="ARBA00004251"/>
    </source>
</evidence>
<evidence type="ECO:0000256" key="9">
    <source>
        <dbReference type="ARBA" id="ARBA00023157"/>
    </source>
</evidence>
<keyword evidence="16" id="KW-1185">Reference proteome</keyword>
<comment type="similarity">
    <text evidence="2">Belongs to the HAP2/GCS1 family.</text>
</comment>
<evidence type="ECO:0000256" key="2">
    <source>
        <dbReference type="ARBA" id="ARBA00010929"/>
    </source>
</evidence>
<keyword evidence="5 13" id="KW-0732">Signal</keyword>
<feature type="compositionally biased region" description="Basic and acidic residues" evidence="11">
    <location>
        <begin position="828"/>
        <end position="847"/>
    </location>
</feature>
<feature type="compositionally biased region" description="Basic and acidic residues" evidence="11">
    <location>
        <begin position="720"/>
        <end position="740"/>
    </location>
</feature>
<feature type="transmembrane region" description="Helical" evidence="12">
    <location>
        <begin position="690"/>
        <end position="709"/>
    </location>
</feature>
<evidence type="ECO:0000256" key="7">
    <source>
        <dbReference type="ARBA" id="ARBA00023121"/>
    </source>
</evidence>
<feature type="region of interest" description="Disordered" evidence="11">
    <location>
        <begin position="720"/>
        <end position="767"/>
    </location>
</feature>
<feature type="compositionally biased region" description="Polar residues" evidence="11">
    <location>
        <begin position="848"/>
        <end position="864"/>
    </location>
</feature>
<name>A0A3M6UI68_POCDA</name>
<evidence type="ECO:0000256" key="11">
    <source>
        <dbReference type="SAM" id="MobiDB-lite"/>
    </source>
</evidence>
<protein>
    <recommendedName>
        <fullName evidence="14">Generative cell specific-1/HAP2 domain-containing protein</fullName>
    </recommendedName>
</protein>
<dbReference type="GO" id="GO:0007338">
    <property type="term" value="P:single fertilization"/>
    <property type="evidence" value="ECO:0007669"/>
    <property type="project" value="UniProtKB-KW"/>
</dbReference>
<evidence type="ECO:0000256" key="4">
    <source>
        <dbReference type="ARBA" id="ARBA00022692"/>
    </source>
</evidence>
<sequence>MRIFTVLLLLSSSLPSRSDLIAKSSITICENTGGGDDPMSVVYEKACEKKLIVTMSVRSGQNGSEMLKTVSNVSKVYDEVEREQARLYNPFIITLAKTPVHLTYPYYYRGMVNNKPEEKVKVSDNGGWVSGSRNLCDDMWESDSDESTCGFDRDANGNKIWDSQGFCCWCKEQDKWRGSFSDSTPFSRAGLTCKLFAKAQAAAHCMKYDDLWYTVNELGRWEMEFGIHVKTFDQVTKKEGNVTKPKWVPGGEIVIGPHVRRGRGKYGRLLASYIGEFQSHRQFPTLTEKFLLIPFVTAKIDPKMHPQLRDGPADYMIIDKHEVNYKPSGPHECDKIGVTYTAFRNQRPAGCQQKKGACLNNQPKDYFEQDQRRRASGKTPYYFPEKFGKLVGVKKRPIQDEEQQFMLTYEIDEGMTSMVTLQISADDILLIYNRASGKILKAYAQDFEAVSKDGRLFVVVQNTGYVTADFAVSRINTVVISECSGAVGKFREKSLSINPQKTHLFSFDVHAYNMKGGNNYCVVKLFDSRQKMVDSANVTFTTTAPCVCATGCGCSCYDTGFKCVERDEKDWNEEKPTESGLDFGGAVNIWTKVKNFFKKLGKVFKFLTSPGGIASILGLLVGLGALKAFMGLRKKGAAVARFGMGGVKKGRQEKANNMGQIVVVEYNEEGEEVDPVTKEVTKPRNKTKEFLFNLIFFLILPFLLLFKLGRKIIKCCKKDSNTKQEKEKEKQDDNEGDGKAKGSAVDIFKEGDIMKNGSPRAESDQSVKLFTEKAEVSGGSKENVTTERSRINNLVIKKGEQDRGNDIATGGGSQGIKRKISAQGSRRGVKEHVTEPSKDKPTSKGEEQQTGTSQTSDEVTVNKTEPSEPQVPEDIRQFTEANPLIYHNYLDTDAVADELEDHGEQFCLAGKITCIPRPTSIKYRFDLLMALQICGNQDGEQVLLCTPKTLDPHLFSKLMTAQEVRERISLQPQAPCLNLK</sequence>
<evidence type="ECO:0000256" key="6">
    <source>
        <dbReference type="ARBA" id="ARBA00022989"/>
    </source>
</evidence>
<dbReference type="InterPro" id="IPR040326">
    <property type="entry name" value="HAP2/GCS1"/>
</dbReference>
<dbReference type="PANTHER" id="PTHR31764:SF0">
    <property type="entry name" value="GENERATIVE CELL SPECIFIC-1_HAP2 DOMAIN-CONTAINING PROTEIN"/>
    <property type="match status" value="1"/>
</dbReference>
<feature type="chain" id="PRO_5017976486" description="Generative cell specific-1/HAP2 domain-containing protein" evidence="13">
    <location>
        <begin position="19"/>
        <end position="980"/>
    </location>
</feature>
<dbReference type="Pfam" id="PF10699">
    <property type="entry name" value="HAP2-GCS1"/>
    <property type="match status" value="1"/>
</dbReference>
<evidence type="ECO:0000256" key="8">
    <source>
        <dbReference type="ARBA" id="ARBA00023136"/>
    </source>
</evidence>
<evidence type="ECO:0000256" key="3">
    <source>
        <dbReference type="ARBA" id="ARBA00022475"/>
    </source>
</evidence>